<dbReference type="PATRIC" id="fig|930944.6.peg.4263"/>
<proteinExistence type="inferred from homology"/>
<dbReference type="PROSITE" id="PS50915">
    <property type="entry name" value="CRYSTALLIN_BETA_GAMMA"/>
    <property type="match status" value="2"/>
</dbReference>
<evidence type="ECO:0000313" key="5">
    <source>
        <dbReference type="Proteomes" id="UP000008084"/>
    </source>
</evidence>
<dbReference type="Proteomes" id="UP000008084">
    <property type="component" value="Chromosome"/>
</dbReference>
<dbReference type="Pfam" id="PF09101">
    <property type="entry name" value="Exotox-A_bind"/>
    <property type="match status" value="1"/>
</dbReference>
<feature type="domain" description="Beta/gamma crystallin 'Greek key'" evidence="3">
    <location>
        <begin position="69"/>
        <end position="112"/>
    </location>
</feature>
<dbReference type="Gene3D" id="2.60.20.10">
    <property type="entry name" value="Crystallins"/>
    <property type="match status" value="2"/>
</dbReference>
<dbReference type="HOGENOM" id="CLU_381699_0_0_6"/>
<protein>
    <submittedName>
        <fullName evidence="4">Putative exported protein</fullName>
    </submittedName>
</protein>
<accession>A0A0H3P0D4</accession>
<name>A0A0H3P0D4_YERE1</name>
<dbReference type="EMBL" id="FR729477">
    <property type="protein sequence ID" value="CBY28244.1"/>
    <property type="molecule type" value="Genomic_DNA"/>
</dbReference>
<organism evidence="4 5">
    <name type="scientific">Yersinia enterocolitica subsp. palearctica serotype O:3 (strain DSM 13030 / CIP 106945 / Y11)</name>
    <dbReference type="NCBI Taxonomy" id="930944"/>
    <lineage>
        <taxon>Bacteria</taxon>
        <taxon>Pseudomonadati</taxon>
        <taxon>Pseudomonadota</taxon>
        <taxon>Gammaproteobacteria</taxon>
        <taxon>Enterobacterales</taxon>
        <taxon>Yersiniaceae</taxon>
        <taxon>Yersinia</taxon>
    </lineage>
</organism>
<dbReference type="InterPro" id="IPR015185">
    <property type="entry name" value="Exotox-A_bind"/>
</dbReference>
<sequence length="814" mass="91688">MIENKHYFISASLALMFSFDVFSNEPKVCFFIKENYQGDSLCTTQGNAVELLPTDWNDRISSISVPHGMSVTVFNNADFSGESLTFKENIESLFSPKWSNLNNSISSFKVRVAACFYESDNFEGESICLSGNEKIDLFRLSNLSYDQHYVLNPLNDRVDSIKVPEDIQVTVYKDNDFSGDYFVLADDFYYDELEKIGMNYAITSIKVSQQEYFICDQHCVVKGTYNIPLGHAFGDYWLDDRVKYKDVLVSFRLSGEDNYTINLIDGSLIKVIGRVVMLIHRNHQENTFMFELSERSDTISFLLRFNGGYSEAQFIESVGTEAVYISPLVGSLFDFGLINENLIVNSFSNEKLLIINKVVLTVEKDDVRSGRSVLGIAACWAVPMINIYNYIIQGRCNQVDRFVSNVKDFFSGHNDKILQVSGTARPLPRKNVEDIIAAETALENININNNTSTDVEGRLTHITVDMHGGSLTVPATALACSVPMKEQLLPQLRRSRDLTPRCVEWTLNILTDFTLLFGDSIATWNAENFGRVIERILKMGDTGYAVVNSEPERRLVDNVREHLAANADNMIHMKTAFNFSQLSYADYLHHQTPEEVVHSPIIAQELPLGRYELALENFHFIETVPRIRHEGRWVEEPDLHFEIEVISGITVETQAARGVVLPVINEWRQIYHQINHPELAGASGKFVHTSATANSTAIEAGLLVSDVAQSWLRTSHDDYIYVVVRLRGQVISITMALDINEFDTGIAGSLTNPQYVLHPEGEGAVRGAGTAAIRALADHLSKKANALWYLMLSVSHQLSSKRKWALSLSTNFEL</sequence>
<dbReference type="InterPro" id="IPR011024">
    <property type="entry name" value="G_crystallin-like"/>
</dbReference>
<evidence type="ECO:0000259" key="3">
    <source>
        <dbReference type="PROSITE" id="PS50915"/>
    </source>
</evidence>
<dbReference type="InterPro" id="IPR001064">
    <property type="entry name" value="Beta/gamma_crystallin"/>
</dbReference>
<keyword evidence="2" id="KW-0677">Repeat</keyword>
<feature type="domain" description="Beta/gamma crystallin 'Greek key'" evidence="3">
    <location>
        <begin position="167"/>
        <end position="209"/>
    </location>
</feature>
<evidence type="ECO:0000256" key="1">
    <source>
        <dbReference type="ARBA" id="ARBA00009646"/>
    </source>
</evidence>
<evidence type="ECO:0000256" key="2">
    <source>
        <dbReference type="ARBA" id="ARBA00022737"/>
    </source>
</evidence>
<comment type="similarity">
    <text evidence="1">Belongs to the beta/gamma-crystallin family.</text>
</comment>
<dbReference type="SUPFAM" id="SSF49695">
    <property type="entry name" value="gamma-Crystallin-like"/>
    <property type="match status" value="2"/>
</dbReference>
<evidence type="ECO:0000313" key="4">
    <source>
        <dbReference type="EMBL" id="CBY28244.1"/>
    </source>
</evidence>
<reference evidence="4 5" key="1">
    <citation type="journal article" date="2011" name="J. Bacteriol.">
        <title>Complete genome sequence of Yersinia enterocolitica subsp. palearctica serogroup O:3.</title>
        <authorList>
            <person name="Batzilla J."/>
            <person name="Hoper D."/>
            <person name="Antonenka U."/>
            <person name="Heesemann J."/>
            <person name="Rakin A."/>
        </authorList>
    </citation>
    <scope>NUCLEOTIDE SEQUENCE [LARGE SCALE GENOMIC DNA]</scope>
    <source>
        <strain evidence="5">DSM 13030 / CIP 106945 / Y11</strain>
    </source>
</reference>
<dbReference type="AlphaFoldDB" id="A0A0H3P0D4"/>
<dbReference type="SMART" id="SM00247">
    <property type="entry name" value="XTALbg"/>
    <property type="match status" value="2"/>
</dbReference>
<gene>
    <name evidence="4" type="ordered locus">Y11_42861</name>
</gene>
<dbReference type="KEGG" id="yey:Y11_42861"/>
<dbReference type="Pfam" id="PF03995">
    <property type="entry name" value="Inhibitor_I36"/>
    <property type="match status" value="2"/>
</dbReference>